<evidence type="ECO:0000313" key="4">
    <source>
        <dbReference type="Proteomes" id="UP001283361"/>
    </source>
</evidence>
<name>A0AAE1DKY3_9GAST</name>
<feature type="transmembrane region" description="Helical" evidence="2">
    <location>
        <begin position="198"/>
        <end position="217"/>
    </location>
</feature>
<dbReference type="InterPro" id="IPR026624">
    <property type="entry name" value="CECR6"/>
</dbReference>
<dbReference type="AlphaFoldDB" id="A0AAE1DKY3"/>
<evidence type="ECO:0000313" key="3">
    <source>
        <dbReference type="EMBL" id="KAK3774466.1"/>
    </source>
</evidence>
<evidence type="ECO:0000256" key="1">
    <source>
        <dbReference type="ARBA" id="ARBA00007711"/>
    </source>
</evidence>
<reference evidence="3" key="1">
    <citation type="journal article" date="2023" name="G3 (Bethesda)">
        <title>A reference genome for the long-term kleptoplast-retaining sea slug Elysia crispata morphotype clarki.</title>
        <authorList>
            <person name="Eastman K.E."/>
            <person name="Pendleton A.L."/>
            <person name="Shaikh M.A."/>
            <person name="Suttiyut T."/>
            <person name="Ogas R."/>
            <person name="Tomko P."/>
            <person name="Gavelis G."/>
            <person name="Widhalm J.R."/>
            <person name="Wisecaver J.H."/>
        </authorList>
    </citation>
    <scope>NUCLEOTIDE SEQUENCE</scope>
    <source>
        <strain evidence="3">ECLA1</strain>
    </source>
</reference>
<dbReference type="EMBL" id="JAWDGP010003407">
    <property type="protein sequence ID" value="KAK3774466.1"/>
    <property type="molecule type" value="Genomic_DNA"/>
</dbReference>
<feature type="transmembrane region" description="Helical" evidence="2">
    <location>
        <begin position="123"/>
        <end position="145"/>
    </location>
</feature>
<dbReference type="PANTHER" id="PTHR47399">
    <property type="entry name" value="TRANSMEMBRANE PROTEIN 121B"/>
    <property type="match status" value="1"/>
</dbReference>
<feature type="transmembrane region" description="Helical" evidence="2">
    <location>
        <begin position="51"/>
        <end position="72"/>
    </location>
</feature>
<keyword evidence="4" id="KW-1185">Reference proteome</keyword>
<evidence type="ECO:0000256" key="2">
    <source>
        <dbReference type="SAM" id="Phobius"/>
    </source>
</evidence>
<comment type="similarity">
    <text evidence="1">Belongs to the TMEM121 family.</text>
</comment>
<dbReference type="PANTHER" id="PTHR47399:SF1">
    <property type="entry name" value="TRANSMEMBRANE PROTEIN 121B"/>
    <property type="match status" value="1"/>
</dbReference>
<dbReference type="Pfam" id="PF14997">
    <property type="entry name" value="CECR6_TMEM121"/>
    <property type="match status" value="1"/>
</dbReference>
<feature type="transmembrane region" description="Helical" evidence="2">
    <location>
        <begin position="237"/>
        <end position="256"/>
    </location>
</feature>
<keyword evidence="2" id="KW-0812">Transmembrane</keyword>
<dbReference type="InterPro" id="IPR032776">
    <property type="entry name" value="CECR6/TMEM121"/>
</dbReference>
<keyword evidence="2" id="KW-0472">Membrane</keyword>
<feature type="transmembrane region" description="Helical" evidence="2">
    <location>
        <begin position="20"/>
        <end position="39"/>
    </location>
</feature>
<organism evidence="3 4">
    <name type="scientific">Elysia crispata</name>
    <name type="common">lettuce slug</name>
    <dbReference type="NCBI Taxonomy" id="231223"/>
    <lineage>
        <taxon>Eukaryota</taxon>
        <taxon>Metazoa</taxon>
        <taxon>Spiralia</taxon>
        <taxon>Lophotrochozoa</taxon>
        <taxon>Mollusca</taxon>
        <taxon>Gastropoda</taxon>
        <taxon>Heterobranchia</taxon>
        <taxon>Euthyneura</taxon>
        <taxon>Panpulmonata</taxon>
        <taxon>Sacoglossa</taxon>
        <taxon>Placobranchoidea</taxon>
        <taxon>Plakobranchidae</taxon>
        <taxon>Elysia</taxon>
    </lineage>
</organism>
<gene>
    <name evidence="3" type="ORF">RRG08_000419</name>
</gene>
<keyword evidence="2" id="KW-1133">Transmembrane helix</keyword>
<accession>A0AAE1DKY3</accession>
<comment type="caution">
    <text evidence="3">The sequence shown here is derived from an EMBL/GenBank/DDBJ whole genome shotgun (WGS) entry which is preliminary data.</text>
</comment>
<proteinExistence type="inferred from homology"/>
<protein>
    <submittedName>
        <fullName evidence="3">Uncharacterized protein</fullName>
    </submittedName>
</protein>
<sequence length="346" mass="38795">MTRAGDCMVLSCRALRNTPAAVICVALSVLQMASLDYYLVSMLSIKQLGWIAADAINLGFLMFVIVQARSALQQQQQQQQDPGSSTVYTLGWISWLLMNMSVSAKVSVFILHDMDKLEEEARTFWSANTLKTTIALGAGIFLLLLTTQHDASLGSEGRRYIEELTGTVVYDILDTVEIFDTLLDLEEREILWHPLEEAILAVAVVNLLLPTVPLFTLARTQFGRKKLHKRLIYLHKFLVVLIVNVPNLVVRMVLWHGHSVGISPFTLKNVVLISLTAYECYEHKKMKFNLHEKEKNKPTCGSDIECGNDSSSSITATTFIAIPVNFTNAIPPRPLSPFLFHARHRP</sequence>
<dbReference type="Proteomes" id="UP001283361">
    <property type="component" value="Unassembled WGS sequence"/>
</dbReference>